<sequence>MRIRQGTAEAEQDHGGDLKTGQRQKINRESWCSLEPCPDSSLLERKRTRESPECENFLEDGLNSVCASSQGVLKRESGSESDLFPLPGDGMEDLVFGKQPEEEQSACDVTSSSSSADDTMSLERNSSLGSDTSLPFPPTLNFVQPKDRHSLDGSCTNMVATEGGEKEEELDSITDVPTHSSVLRNSMRPLSPFRRHSWGPGKNATNEAEINQRSSMRVLGDGIKKPPIHRRRYKAN</sequence>
<feature type="region of interest" description="Disordered" evidence="1">
    <location>
        <begin position="1"/>
        <end position="52"/>
    </location>
</feature>
<evidence type="ECO:0000313" key="2">
    <source>
        <dbReference type="EMBL" id="PKU35514.1"/>
    </source>
</evidence>
<evidence type="ECO:0000313" key="3">
    <source>
        <dbReference type="Proteomes" id="UP000233556"/>
    </source>
</evidence>
<feature type="region of interest" description="Disordered" evidence="1">
    <location>
        <begin position="69"/>
        <end position="138"/>
    </location>
</feature>
<gene>
    <name evidence="2" type="ORF">llap_14182</name>
</gene>
<name>A0A2I0TNX8_LIMLA</name>
<reference evidence="3" key="2">
    <citation type="submission" date="2017-12" db="EMBL/GenBank/DDBJ databases">
        <title>Genome sequence of the Bar-tailed Godwit (Limosa lapponica baueri).</title>
        <authorList>
            <person name="Lima N.C.B."/>
            <person name="Parody-Merino A.M."/>
            <person name="Battley P.F."/>
            <person name="Fidler A.E."/>
            <person name="Prosdocimi F."/>
        </authorList>
    </citation>
    <scope>NUCLEOTIDE SEQUENCE [LARGE SCALE GENOMIC DNA]</scope>
</reference>
<dbReference type="GO" id="GO:0071875">
    <property type="term" value="P:adrenergic receptor signaling pathway"/>
    <property type="evidence" value="ECO:0007669"/>
    <property type="project" value="TreeGrafter"/>
</dbReference>
<dbReference type="EMBL" id="KZ508216">
    <property type="protein sequence ID" value="PKU35514.1"/>
    <property type="molecule type" value="Genomic_DNA"/>
</dbReference>
<keyword evidence="3" id="KW-1185">Reference proteome</keyword>
<dbReference type="GO" id="GO:0043123">
    <property type="term" value="P:positive regulation of canonical NF-kappaB signal transduction"/>
    <property type="evidence" value="ECO:0007669"/>
    <property type="project" value="TreeGrafter"/>
</dbReference>
<accession>A0A2I0TNX8</accession>
<organism evidence="2 3">
    <name type="scientific">Limosa lapponica baueri</name>
    <dbReference type="NCBI Taxonomy" id="1758121"/>
    <lineage>
        <taxon>Eukaryota</taxon>
        <taxon>Metazoa</taxon>
        <taxon>Chordata</taxon>
        <taxon>Craniata</taxon>
        <taxon>Vertebrata</taxon>
        <taxon>Euteleostomi</taxon>
        <taxon>Archelosauria</taxon>
        <taxon>Archosauria</taxon>
        <taxon>Dinosauria</taxon>
        <taxon>Saurischia</taxon>
        <taxon>Theropoda</taxon>
        <taxon>Coelurosauria</taxon>
        <taxon>Aves</taxon>
        <taxon>Neognathae</taxon>
        <taxon>Neoaves</taxon>
        <taxon>Charadriiformes</taxon>
        <taxon>Scolopacidae</taxon>
        <taxon>Limosa</taxon>
    </lineage>
</organism>
<feature type="compositionally biased region" description="Polar residues" evidence="1">
    <location>
        <begin position="203"/>
        <end position="215"/>
    </location>
</feature>
<dbReference type="PANTHER" id="PTHR13944:SF18">
    <property type="entry name" value="A-KINASE ANCHOR PROTEIN 13"/>
    <property type="match status" value="1"/>
</dbReference>
<feature type="compositionally biased region" description="Basic and acidic residues" evidence="1">
    <location>
        <begin position="42"/>
        <end position="52"/>
    </location>
</feature>
<protein>
    <submittedName>
        <fullName evidence="2">A-kinase anchor protein 13 isoform x2</fullName>
    </submittedName>
</protein>
<feature type="compositionally biased region" description="Polar residues" evidence="1">
    <location>
        <begin position="116"/>
        <end position="133"/>
    </location>
</feature>
<keyword evidence="2" id="KW-0418">Kinase</keyword>
<dbReference type="AlphaFoldDB" id="A0A2I0TNX8"/>
<dbReference type="GO" id="GO:0005078">
    <property type="term" value="F:MAP-kinase scaffold activity"/>
    <property type="evidence" value="ECO:0007669"/>
    <property type="project" value="TreeGrafter"/>
</dbReference>
<keyword evidence="2" id="KW-0808">Transferase</keyword>
<dbReference type="GO" id="GO:0015629">
    <property type="term" value="C:actin cytoskeleton"/>
    <property type="evidence" value="ECO:0007669"/>
    <property type="project" value="TreeGrafter"/>
</dbReference>
<dbReference type="OrthoDB" id="9950870at2759"/>
<evidence type="ECO:0000256" key="1">
    <source>
        <dbReference type="SAM" id="MobiDB-lite"/>
    </source>
</evidence>
<dbReference type="GO" id="GO:0016301">
    <property type="term" value="F:kinase activity"/>
    <property type="evidence" value="ECO:0007669"/>
    <property type="project" value="UniProtKB-KW"/>
</dbReference>
<dbReference type="GO" id="GO:0035023">
    <property type="term" value="P:regulation of Rho protein signal transduction"/>
    <property type="evidence" value="ECO:0007669"/>
    <property type="project" value="TreeGrafter"/>
</dbReference>
<dbReference type="GO" id="GO:0016020">
    <property type="term" value="C:membrane"/>
    <property type="evidence" value="ECO:0007669"/>
    <property type="project" value="TreeGrafter"/>
</dbReference>
<dbReference type="InterPro" id="IPR051632">
    <property type="entry name" value="Rho_GEF"/>
</dbReference>
<dbReference type="Proteomes" id="UP000233556">
    <property type="component" value="Unassembled WGS sequence"/>
</dbReference>
<dbReference type="PANTHER" id="PTHR13944">
    <property type="entry name" value="AGAP007712-PA"/>
    <property type="match status" value="1"/>
</dbReference>
<proteinExistence type="predicted"/>
<reference evidence="3" key="1">
    <citation type="submission" date="2017-11" db="EMBL/GenBank/DDBJ databases">
        <authorList>
            <person name="Lima N.C."/>
            <person name="Parody-Merino A.M."/>
            <person name="Battley P.F."/>
            <person name="Fidler A.E."/>
            <person name="Prosdocimi F."/>
        </authorList>
    </citation>
    <scope>NUCLEOTIDE SEQUENCE [LARGE SCALE GENOMIC DNA]</scope>
</reference>
<feature type="region of interest" description="Disordered" evidence="1">
    <location>
        <begin position="188"/>
        <end position="236"/>
    </location>
</feature>
<feature type="compositionally biased region" description="Basic residues" evidence="1">
    <location>
        <begin position="226"/>
        <end position="236"/>
    </location>
</feature>